<dbReference type="Proteomes" id="UP001550739">
    <property type="component" value="Unassembled WGS sequence"/>
</dbReference>
<dbReference type="Gene3D" id="3.40.50.1820">
    <property type="entry name" value="alpha/beta hydrolase"/>
    <property type="match status" value="1"/>
</dbReference>
<protein>
    <submittedName>
        <fullName evidence="3">Alpha/beta fold hydrolase</fullName>
    </submittedName>
</protein>
<keyword evidence="3" id="KW-0378">Hydrolase</keyword>
<dbReference type="PANTHER" id="PTHR42886">
    <property type="entry name" value="RE40534P-RELATED"/>
    <property type="match status" value="1"/>
</dbReference>
<keyword evidence="4" id="KW-1185">Reference proteome</keyword>
<evidence type="ECO:0000313" key="3">
    <source>
        <dbReference type="EMBL" id="MEU3785964.1"/>
    </source>
</evidence>
<feature type="domain" description="AB hydrolase-1" evidence="2">
    <location>
        <begin position="67"/>
        <end position="328"/>
    </location>
</feature>
<reference evidence="3 4" key="1">
    <citation type="submission" date="2024-06" db="EMBL/GenBank/DDBJ databases">
        <title>The Natural Products Discovery Center: Release of the First 8490 Sequenced Strains for Exploring Actinobacteria Biosynthetic Diversity.</title>
        <authorList>
            <person name="Kalkreuter E."/>
            <person name="Kautsar S.A."/>
            <person name="Yang D."/>
            <person name="Bader C.D."/>
            <person name="Teijaro C.N."/>
            <person name="Fluegel L."/>
            <person name="Davis C.M."/>
            <person name="Simpson J.R."/>
            <person name="Lauterbach L."/>
            <person name="Steele A.D."/>
            <person name="Gui C."/>
            <person name="Meng S."/>
            <person name="Li G."/>
            <person name="Viehrig K."/>
            <person name="Ye F."/>
            <person name="Su P."/>
            <person name="Kiefer A.F."/>
            <person name="Nichols A."/>
            <person name="Cepeda A.J."/>
            <person name="Yan W."/>
            <person name="Fan B."/>
            <person name="Jiang Y."/>
            <person name="Adhikari A."/>
            <person name="Zheng C.-J."/>
            <person name="Schuster L."/>
            <person name="Cowan T.M."/>
            <person name="Smanski M.J."/>
            <person name="Chevrette M.G."/>
            <person name="De Carvalho L.P.S."/>
            <person name="Shen B."/>
        </authorList>
    </citation>
    <scope>NUCLEOTIDE SEQUENCE [LARGE SCALE GENOMIC DNA]</scope>
    <source>
        <strain evidence="3 4">NPDC033843</strain>
    </source>
</reference>
<name>A0ABV2ZTR1_9ACTN</name>
<organism evidence="3 4">
    <name type="scientific">Streptomyces sp. 900129855</name>
    <dbReference type="NCBI Taxonomy" id="3155129"/>
    <lineage>
        <taxon>Bacteria</taxon>
        <taxon>Bacillati</taxon>
        <taxon>Actinomycetota</taxon>
        <taxon>Actinomycetes</taxon>
        <taxon>Kitasatosporales</taxon>
        <taxon>Streptomycetaceae</taxon>
        <taxon>Streptomyces</taxon>
    </lineage>
</organism>
<dbReference type="GO" id="GO:0016787">
    <property type="term" value="F:hydrolase activity"/>
    <property type="evidence" value="ECO:0007669"/>
    <property type="project" value="UniProtKB-KW"/>
</dbReference>
<dbReference type="PANTHER" id="PTHR42886:SF29">
    <property type="entry name" value="PUMMELIG, ISOFORM A"/>
    <property type="match status" value="1"/>
</dbReference>
<evidence type="ECO:0000259" key="2">
    <source>
        <dbReference type="Pfam" id="PF00561"/>
    </source>
</evidence>
<evidence type="ECO:0000256" key="1">
    <source>
        <dbReference type="SAM" id="MobiDB-lite"/>
    </source>
</evidence>
<feature type="region of interest" description="Disordered" evidence="1">
    <location>
        <begin position="93"/>
        <end position="118"/>
    </location>
</feature>
<dbReference type="InterPro" id="IPR029058">
    <property type="entry name" value="AB_hydrolase_fold"/>
</dbReference>
<dbReference type="InterPro" id="IPR000073">
    <property type="entry name" value="AB_hydrolase_1"/>
</dbReference>
<dbReference type="SUPFAM" id="SSF53474">
    <property type="entry name" value="alpha/beta-Hydrolases"/>
    <property type="match status" value="1"/>
</dbReference>
<comment type="caution">
    <text evidence="3">The sequence shown here is derived from an EMBL/GenBank/DDBJ whole genome shotgun (WGS) entry which is preliminary data.</text>
</comment>
<dbReference type="RefSeq" id="WP_361707790.1">
    <property type="nucleotide sequence ID" value="NZ_JBEZVE010000024.1"/>
</dbReference>
<dbReference type="Pfam" id="PF00561">
    <property type="entry name" value="Abhydrolase_1"/>
    <property type="match status" value="1"/>
</dbReference>
<dbReference type="EMBL" id="JBEZVE010000024">
    <property type="protein sequence ID" value="MEU3785964.1"/>
    <property type="molecule type" value="Genomic_DNA"/>
</dbReference>
<proteinExistence type="predicted"/>
<sequence length="409" mass="44828">MPAPQVDHLVPHVSTIPANAGTDVQLFVREYNGTKPSHTPQPVLMLHGRSVPAVAGFDLVLPPGAEGPETRYSWAQDLADDGYDVFLMDLQGSGRSPRPQMDEPCNANPAQQTDVLNPNPLTTTPCPPPYTHQLGNAESEWAELDTVVKFIRALPGRDHPIDFVGWSAAAFVMGPYTLQHPGEVKSLLLLAPIFPPQGRWSTNPADPFGRPPEAAALPLSLPAVTFGFPMNVGSKTGFKAGWDKEQAGPTQREPGIEDKVWRAMMQNDPLGSTWGPAVSPGVFEGVLRYRNSYWWGWNNQTVPHKDPGNTHILGDRVPVLILYGEQDTQANTSATLPPVLHFSVPDLYTAIQGPDKLMFKLAGAGHSVVWERNAKVVQRYARHWLDKSKVEGLTSGSYYRDDLGVLYPL</sequence>
<accession>A0ABV2ZTR1</accession>
<evidence type="ECO:0000313" key="4">
    <source>
        <dbReference type="Proteomes" id="UP001550739"/>
    </source>
</evidence>
<gene>
    <name evidence="3" type="ORF">AB0E89_36400</name>
</gene>